<feature type="compositionally biased region" description="Polar residues" evidence="3">
    <location>
        <begin position="124"/>
        <end position="134"/>
    </location>
</feature>
<feature type="compositionally biased region" description="Gly residues" evidence="3">
    <location>
        <begin position="220"/>
        <end position="236"/>
    </location>
</feature>
<protein>
    <submittedName>
        <fullName evidence="5">Coiled-coil domain-containing protein 9 isoform X1</fullName>
    </submittedName>
</protein>
<feature type="compositionally biased region" description="Low complexity" evidence="3">
    <location>
        <begin position="798"/>
        <end position="808"/>
    </location>
</feature>
<feature type="compositionally biased region" description="Polar residues" evidence="3">
    <location>
        <begin position="73"/>
        <end position="83"/>
    </location>
</feature>
<feature type="compositionally biased region" description="Basic and acidic residues" evidence="3">
    <location>
        <begin position="587"/>
        <end position="611"/>
    </location>
</feature>
<dbReference type="AlphaFoldDB" id="A0A6P8RX89"/>
<dbReference type="RefSeq" id="XP_033810405.1">
    <property type="nucleotide sequence ID" value="XM_033954514.1"/>
</dbReference>
<feature type="compositionally biased region" description="Basic and acidic residues" evidence="3">
    <location>
        <begin position="415"/>
        <end position="440"/>
    </location>
</feature>
<evidence type="ECO:0000313" key="4">
    <source>
        <dbReference type="Proteomes" id="UP000515159"/>
    </source>
</evidence>
<feature type="compositionally biased region" description="Basic and acidic residues" evidence="3">
    <location>
        <begin position="255"/>
        <end position="265"/>
    </location>
</feature>
<dbReference type="InParanoid" id="A0A6P8RX89"/>
<dbReference type="OrthoDB" id="10058133at2759"/>
<dbReference type="CTD" id="26093"/>
<feature type="compositionally biased region" description="Basic and acidic residues" evidence="3">
    <location>
        <begin position="566"/>
        <end position="578"/>
    </location>
</feature>
<dbReference type="PANTHER" id="PTHR15635">
    <property type="entry name" value="COILED-COIL DOMAIN CONTAINING PROTEIN 9"/>
    <property type="match status" value="1"/>
</dbReference>
<feature type="compositionally biased region" description="Basic and acidic residues" evidence="3">
    <location>
        <begin position="135"/>
        <end position="144"/>
    </location>
</feature>
<feature type="compositionally biased region" description="Basic and acidic residues" evidence="3">
    <location>
        <begin position="59"/>
        <end position="71"/>
    </location>
</feature>
<feature type="compositionally biased region" description="Acidic residues" evidence="3">
    <location>
        <begin position="612"/>
        <end position="639"/>
    </location>
</feature>
<dbReference type="FunCoup" id="A0A6P8RX89">
    <property type="interactions" value="1222"/>
</dbReference>
<evidence type="ECO:0000256" key="1">
    <source>
        <dbReference type="ARBA" id="ARBA00022553"/>
    </source>
</evidence>
<feature type="compositionally biased region" description="Gly residues" evidence="3">
    <location>
        <begin position="156"/>
        <end position="173"/>
    </location>
</feature>
<accession>A0A6P8RX89</accession>
<feature type="compositionally biased region" description="Basic and acidic residues" evidence="3">
    <location>
        <begin position="480"/>
        <end position="497"/>
    </location>
</feature>
<keyword evidence="4" id="KW-1185">Reference proteome</keyword>
<name>A0A6P8RX89_GEOSA</name>
<feature type="region of interest" description="Disordered" evidence="3">
    <location>
        <begin position="39"/>
        <end position="355"/>
    </location>
</feature>
<reference evidence="5" key="1">
    <citation type="submission" date="2025-08" db="UniProtKB">
        <authorList>
            <consortium name="RefSeq"/>
        </authorList>
    </citation>
    <scope>IDENTIFICATION</scope>
</reference>
<feature type="compositionally biased region" description="Basic and acidic residues" evidence="3">
    <location>
        <begin position="385"/>
        <end position="402"/>
    </location>
</feature>
<organism evidence="4 5">
    <name type="scientific">Geotrypetes seraphini</name>
    <name type="common">Gaboon caecilian</name>
    <name type="synonym">Caecilia seraphini</name>
    <dbReference type="NCBI Taxonomy" id="260995"/>
    <lineage>
        <taxon>Eukaryota</taxon>
        <taxon>Metazoa</taxon>
        <taxon>Chordata</taxon>
        <taxon>Craniata</taxon>
        <taxon>Vertebrata</taxon>
        <taxon>Euteleostomi</taxon>
        <taxon>Amphibia</taxon>
        <taxon>Gymnophiona</taxon>
        <taxon>Geotrypetes</taxon>
    </lineage>
</organism>
<keyword evidence="1" id="KW-0597">Phosphoprotein</keyword>
<keyword evidence="2" id="KW-0175">Coiled coil</keyword>
<dbReference type="GeneID" id="117364843"/>
<feature type="region of interest" description="Disordered" evidence="3">
    <location>
        <begin position="769"/>
        <end position="831"/>
    </location>
</feature>
<evidence type="ECO:0000256" key="3">
    <source>
        <dbReference type="SAM" id="MobiDB-lite"/>
    </source>
</evidence>
<feature type="region of interest" description="Disordered" evidence="3">
    <location>
        <begin position="370"/>
        <end position="446"/>
    </location>
</feature>
<evidence type="ECO:0000256" key="2">
    <source>
        <dbReference type="ARBA" id="ARBA00023054"/>
    </source>
</evidence>
<feature type="compositionally biased region" description="Basic and acidic residues" evidence="3">
    <location>
        <begin position="84"/>
        <end position="94"/>
    </location>
</feature>
<dbReference type="PANTHER" id="PTHR15635:SF11">
    <property type="entry name" value="COILED-COIL DOMAIN-CONTAINING PROTEIN 9"/>
    <property type="match status" value="1"/>
</dbReference>
<proteinExistence type="predicted"/>
<dbReference type="InterPro" id="IPR029336">
    <property type="entry name" value="DUF4594"/>
</dbReference>
<evidence type="ECO:0000313" key="5">
    <source>
        <dbReference type="RefSeq" id="XP_033810405.1"/>
    </source>
</evidence>
<sequence length="856" mass="93998">MSSAVDLKSKEEKDAELDKRIEALRKKNQALMKRYQEIEEDRKKAEEEGIAVTTPRKVKYSEPDKKWKERANLSITVDNTSSSEEQRVNNDRKASPTPRNVVGPPNRTSPSRDPGRTTVRHGPSPSNRSPNTERPSWEGSRDGVGRGGKGHRSRGGGRAMPGYGGRDLVGDEGGAAPYSERGRGSATPGRGGQMERGPRTDDGGGDAGVTLCGPDRRGGGRAMPGYGGRDLVGDEGGAAPYSERGRGSATPGRGGRMERGPRTDDGGGDAGATLCGPDRRGGGRAMPGYGGRDLVDFEGGAAPYSERGRGSATSGRGGRMERGSRTDDGGGDAGVTLCGPDRKTKEWEEKRRQNIEKMNEDMEKIAEYERSQRDGVREMNPFRNFLDDPRRSGPFTELDRKEGSRRHTRNWGGTDFEKVKTGMEQERASHGRRSGPKDTLVDMTLSMTGRERAEYMRWKKEREQIDQERLARHRKPTGQWRREWDAEKNETMFKDGVEPVSAPVGQGGRRGQGFCRRSRCGFWSSEESRRAPRPPTFGEFLSEGRTAEPGRKKGRGRSRTQGKVYSMHDDRWEKGEKEEVVEEEEVVENKEDNRRMEKEERSPEPERSPKIEEEDDDEWEDEDEETTIGGADSEEDVEDIVSQPVTVLVKDQRSPRQHGTPKLKMPPSDPSLENTTQEVKPLSPFSPTDEYQPVSDWGEEMEQQSPRSSNEDSPPRAENSKGCLKAGPPQAVDPAPKSPEDIVAGSGIITVTVGDNSATPVQDLSEVLEEVATGSSPEPREKTSIQLEADIAADESSSDGSAAAGSEIHQTVQRELSRPPPESELGTVSTLSLSSVGAEPFLGTIHKAASEMNEEP</sequence>
<feature type="compositionally biased region" description="Basic and acidic residues" evidence="3">
    <location>
        <begin position="709"/>
        <end position="719"/>
    </location>
</feature>
<feature type="compositionally biased region" description="Basic and acidic residues" evidence="3">
    <location>
        <begin position="318"/>
        <end position="328"/>
    </location>
</feature>
<dbReference type="KEGG" id="gsh:117364843"/>
<dbReference type="Proteomes" id="UP000515159">
    <property type="component" value="Chromosome 8"/>
</dbReference>
<feature type="compositionally biased region" description="Basic and acidic residues" evidence="3">
    <location>
        <begin position="340"/>
        <end position="355"/>
    </location>
</feature>
<dbReference type="Pfam" id="PF15266">
    <property type="entry name" value="DUF4594"/>
    <property type="match status" value="1"/>
</dbReference>
<feature type="region of interest" description="Disordered" evidence="3">
    <location>
        <begin position="463"/>
        <end position="743"/>
    </location>
</feature>
<gene>
    <name evidence="5" type="primary">CCDC9</name>
</gene>